<protein>
    <submittedName>
        <fullName evidence="1">Uncharacterized protein</fullName>
    </submittedName>
</protein>
<dbReference type="EMBL" id="JARKIF010000001">
    <property type="protein sequence ID" value="KAJ7649838.1"/>
    <property type="molecule type" value="Genomic_DNA"/>
</dbReference>
<evidence type="ECO:0000313" key="1">
    <source>
        <dbReference type="EMBL" id="KAJ7649838.1"/>
    </source>
</evidence>
<organism evidence="1 2">
    <name type="scientific">Roridomyces roridus</name>
    <dbReference type="NCBI Taxonomy" id="1738132"/>
    <lineage>
        <taxon>Eukaryota</taxon>
        <taxon>Fungi</taxon>
        <taxon>Dikarya</taxon>
        <taxon>Basidiomycota</taxon>
        <taxon>Agaricomycotina</taxon>
        <taxon>Agaricomycetes</taxon>
        <taxon>Agaricomycetidae</taxon>
        <taxon>Agaricales</taxon>
        <taxon>Marasmiineae</taxon>
        <taxon>Mycenaceae</taxon>
        <taxon>Roridomyces</taxon>
    </lineage>
</organism>
<proteinExistence type="predicted"/>
<name>A0AAD7CI38_9AGAR</name>
<evidence type="ECO:0000313" key="2">
    <source>
        <dbReference type="Proteomes" id="UP001221142"/>
    </source>
</evidence>
<reference evidence="1" key="1">
    <citation type="submission" date="2023-03" db="EMBL/GenBank/DDBJ databases">
        <title>Massive genome expansion in bonnet fungi (Mycena s.s.) driven by repeated elements and novel gene families across ecological guilds.</title>
        <authorList>
            <consortium name="Lawrence Berkeley National Laboratory"/>
            <person name="Harder C.B."/>
            <person name="Miyauchi S."/>
            <person name="Viragh M."/>
            <person name="Kuo A."/>
            <person name="Thoen E."/>
            <person name="Andreopoulos B."/>
            <person name="Lu D."/>
            <person name="Skrede I."/>
            <person name="Drula E."/>
            <person name="Henrissat B."/>
            <person name="Morin E."/>
            <person name="Kohler A."/>
            <person name="Barry K."/>
            <person name="LaButti K."/>
            <person name="Morin E."/>
            <person name="Salamov A."/>
            <person name="Lipzen A."/>
            <person name="Mereny Z."/>
            <person name="Hegedus B."/>
            <person name="Baldrian P."/>
            <person name="Stursova M."/>
            <person name="Weitz H."/>
            <person name="Taylor A."/>
            <person name="Grigoriev I.V."/>
            <person name="Nagy L.G."/>
            <person name="Martin F."/>
            <person name="Kauserud H."/>
        </authorList>
    </citation>
    <scope>NUCLEOTIDE SEQUENCE</scope>
    <source>
        <strain evidence="1">9284</strain>
    </source>
</reference>
<gene>
    <name evidence="1" type="ORF">FB45DRAFT_997089</name>
</gene>
<accession>A0AAD7CI38</accession>
<comment type="caution">
    <text evidence="1">The sequence shown here is derived from an EMBL/GenBank/DDBJ whole genome shotgun (WGS) entry which is preliminary data.</text>
</comment>
<sequence>MDGQCRLETYFRDRAIRPRSQLPVLSPVVYRAPFDAIARALPAAPVGCSYGGLHDSTGCSTHRSHSHNARTSQVAACHAARGTRTSRPCAAISDVNREAVSAAAGGLADATTAAARGESVGVQTARVQGAARVGIDAVQRRRGIMATFQRARCIKYLGLVYVHGVSPVTYQVQRVACSRIINYMAITSNFLIWECGISD</sequence>
<keyword evidence="2" id="KW-1185">Reference proteome</keyword>
<dbReference type="AlphaFoldDB" id="A0AAD7CI38"/>
<dbReference type="Proteomes" id="UP001221142">
    <property type="component" value="Unassembled WGS sequence"/>
</dbReference>